<evidence type="ECO:0000313" key="2">
    <source>
        <dbReference type="Proteomes" id="UP001145742"/>
    </source>
</evidence>
<dbReference type="Proteomes" id="UP001145742">
    <property type="component" value="Unassembled WGS sequence"/>
</dbReference>
<organism evidence="1 2">
    <name type="scientific">Willisornis vidua</name>
    <name type="common">Xingu scale-backed antbird</name>
    <dbReference type="NCBI Taxonomy" id="1566151"/>
    <lineage>
        <taxon>Eukaryota</taxon>
        <taxon>Metazoa</taxon>
        <taxon>Chordata</taxon>
        <taxon>Craniata</taxon>
        <taxon>Vertebrata</taxon>
        <taxon>Euteleostomi</taxon>
        <taxon>Archelosauria</taxon>
        <taxon>Archosauria</taxon>
        <taxon>Dinosauria</taxon>
        <taxon>Saurischia</taxon>
        <taxon>Theropoda</taxon>
        <taxon>Coelurosauria</taxon>
        <taxon>Aves</taxon>
        <taxon>Neognathae</taxon>
        <taxon>Neoaves</taxon>
        <taxon>Telluraves</taxon>
        <taxon>Australaves</taxon>
        <taxon>Passeriformes</taxon>
        <taxon>Thamnophilidae</taxon>
        <taxon>Willisornis</taxon>
    </lineage>
</organism>
<proteinExistence type="predicted"/>
<gene>
    <name evidence="1" type="ORF">WISP_14744</name>
</gene>
<name>A0ABQ9DQ50_9PASS</name>
<dbReference type="PANTHER" id="PTHR33332">
    <property type="entry name" value="REVERSE TRANSCRIPTASE DOMAIN-CONTAINING PROTEIN"/>
    <property type="match status" value="1"/>
</dbReference>
<reference evidence="1" key="1">
    <citation type="submission" date="2019-10" db="EMBL/GenBank/DDBJ databases">
        <authorList>
            <person name="Soares A.E.R."/>
            <person name="Aleixo A."/>
            <person name="Schneider P."/>
            <person name="Miyaki C.Y."/>
            <person name="Schneider M.P."/>
            <person name="Mello C."/>
            <person name="Vasconcelos A.T.R."/>
        </authorList>
    </citation>
    <scope>NUCLEOTIDE SEQUENCE</scope>
    <source>
        <tissue evidence="1">Muscle</tissue>
    </source>
</reference>
<keyword evidence="2" id="KW-1185">Reference proteome</keyword>
<protein>
    <submittedName>
        <fullName evidence="1">Rna-directed dna polymerase from mobile element jockey-like</fullName>
    </submittedName>
</protein>
<accession>A0ABQ9DQ50</accession>
<evidence type="ECO:0000313" key="1">
    <source>
        <dbReference type="EMBL" id="KAJ7426528.1"/>
    </source>
</evidence>
<comment type="caution">
    <text evidence="1">The sequence shown here is derived from an EMBL/GenBank/DDBJ whole genome shotgun (WGS) entry which is preliminary data.</text>
</comment>
<sequence>MEMEMYIFNFKFLSGGVALPVKSRNTAQHQGIECTLSKFADDTKLSNVFDTAEGWDAIQKDLDMLEKWAHGNFMRFNETKCKVLHLAQGNLQYPYRLEDEGIESSPAKKDLGVLVDERLDMSQHCALAAWKATCVPGCIKSSKNSRSKEVILPLCSDLMRAHLECCVQL</sequence>
<dbReference type="EMBL" id="WHWB01032201">
    <property type="protein sequence ID" value="KAJ7426528.1"/>
    <property type="molecule type" value="Genomic_DNA"/>
</dbReference>